<gene>
    <name evidence="2" type="ORF">CFC21_077855</name>
</gene>
<keyword evidence="1" id="KW-0812">Transmembrane</keyword>
<dbReference type="EMBL" id="CM022225">
    <property type="protein sequence ID" value="KAF7072767.1"/>
    <property type="molecule type" value="Genomic_DNA"/>
</dbReference>
<evidence type="ECO:0000313" key="2">
    <source>
        <dbReference type="EMBL" id="KAF7072767.1"/>
    </source>
</evidence>
<feature type="transmembrane region" description="Helical" evidence="1">
    <location>
        <begin position="5"/>
        <end position="22"/>
    </location>
</feature>
<sequence length="30" mass="3768">RKMCAFAWALQYINLFMINWFYHLSWPSTE</sequence>
<reference evidence="2" key="1">
    <citation type="journal article" date="2017" name="Gigascience">
        <title>The first near-complete assembly of the hexaploid bread wheat genome, Triticum aestivum.</title>
        <authorList>
            <person name="Zimin A.V."/>
            <person name="Puiu D."/>
            <person name="Hall R."/>
            <person name="Kingan S."/>
            <person name="Clavijo B.J."/>
            <person name="Salzberg S.L."/>
        </authorList>
    </citation>
    <scope>NUCLEOTIDE SEQUENCE</scope>
    <source>
        <tissue evidence="2">Leaf</tissue>
    </source>
</reference>
<keyword evidence="1" id="KW-0472">Membrane</keyword>
<evidence type="ECO:0000256" key="1">
    <source>
        <dbReference type="SAM" id="Phobius"/>
    </source>
</evidence>
<keyword evidence="1" id="KW-1133">Transmembrane helix</keyword>
<accession>A0A9R1HX83</accession>
<reference evidence="2" key="2">
    <citation type="submission" date="2020-03" db="EMBL/GenBank/DDBJ databases">
        <title>The second near-complete assembly of the hexaploid bread wheat (Triticum aestivum) genome.</title>
        <authorList>
            <person name="Zimin A.V."/>
            <person name="Puiu D."/>
            <person name="Shumante A."/>
            <person name="Alonge M."/>
            <person name="Salzberg S.L."/>
        </authorList>
    </citation>
    <scope>NUCLEOTIDE SEQUENCE</scope>
    <source>
        <tissue evidence="2">Leaf</tissue>
    </source>
</reference>
<dbReference type="AlphaFoldDB" id="A0A9R1HX83"/>
<feature type="non-terminal residue" evidence="2">
    <location>
        <position position="30"/>
    </location>
</feature>
<proteinExistence type="predicted"/>
<protein>
    <submittedName>
        <fullName evidence="2">Uncharacterized protein</fullName>
    </submittedName>
</protein>
<name>A0A9R1HX83_WHEAT</name>
<organism evidence="2">
    <name type="scientific">Triticum aestivum</name>
    <name type="common">Wheat</name>
    <dbReference type="NCBI Taxonomy" id="4565"/>
    <lineage>
        <taxon>Eukaryota</taxon>
        <taxon>Viridiplantae</taxon>
        <taxon>Streptophyta</taxon>
        <taxon>Embryophyta</taxon>
        <taxon>Tracheophyta</taxon>
        <taxon>Spermatophyta</taxon>
        <taxon>Magnoliopsida</taxon>
        <taxon>Liliopsida</taxon>
        <taxon>Poales</taxon>
        <taxon>Poaceae</taxon>
        <taxon>BOP clade</taxon>
        <taxon>Pooideae</taxon>
        <taxon>Triticodae</taxon>
        <taxon>Triticeae</taxon>
        <taxon>Triticinae</taxon>
        <taxon>Triticum</taxon>
    </lineage>
</organism>
<dbReference type="Proteomes" id="UP000815260">
    <property type="component" value="Chromosome 5D"/>
</dbReference>
<feature type="non-terminal residue" evidence="2">
    <location>
        <position position="1"/>
    </location>
</feature>
<comment type="caution">
    <text evidence="2">The sequence shown here is derived from an EMBL/GenBank/DDBJ whole genome shotgun (WGS) entry which is preliminary data.</text>
</comment>